<name>A0A479ZX92_9CYAN</name>
<evidence type="ECO:0000256" key="1">
    <source>
        <dbReference type="SAM" id="Coils"/>
    </source>
</evidence>
<gene>
    <name evidence="2" type="ORF">SR1949_19280</name>
</gene>
<proteinExistence type="predicted"/>
<keyword evidence="1" id="KW-0175">Coiled coil</keyword>
<comment type="caution">
    <text evidence="2">The sequence shown here is derived from an EMBL/GenBank/DDBJ whole genome shotgun (WGS) entry which is preliminary data.</text>
</comment>
<feature type="coiled-coil region" evidence="1">
    <location>
        <begin position="61"/>
        <end position="95"/>
    </location>
</feature>
<evidence type="ECO:0000313" key="2">
    <source>
        <dbReference type="EMBL" id="GCL36822.1"/>
    </source>
</evidence>
<evidence type="ECO:0000313" key="3">
    <source>
        <dbReference type="Proteomes" id="UP000300142"/>
    </source>
</evidence>
<accession>A0A479ZX92</accession>
<dbReference type="AlphaFoldDB" id="A0A479ZX92"/>
<keyword evidence="3" id="KW-1185">Reference proteome</keyword>
<protein>
    <submittedName>
        <fullName evidence="2">Transposase</fullName>
    </submittedName>
</protein>
<organism evidence="2 3">
    <name type="scientific">Sphaerospermopsis reniformis</name>
    <dbReference type="NCBI Taxonomy" id="531300"/>
    <lineage>
        <taxon>Bacteria</taxon>
        <taxon>Bacillati</taxon>
        <taxon>Cyanobacteriota</taxon>
        <taxon>Cyanophyceae</taxon>
        <taxon>Nostocales</taxon>
        <taxon>Aphanizomenonaceae</taxon>
        <taxon>Sphaerospermopsis</taxon>
    </lineage>
</organism>
<dbReference type="Proteomes" id="UP000300142">
    <property type="component" value="Unassembled WGS sequence"/>
</dbReference>
<dbReference type="EMBL" id="BJCE01000051">
    <property type="protein sequence ID" value="GCL36822.1"/>
    <property type="molecule type" value="Genomic_DNA"/>
</dbReference>
<reference evidence="3" key="1">
    <citation type="submission" date="2019-02" db="EMBL/GenBank/DDBJ databases">
        <title>Draft genome sequence of Sphaerospermopsis reniformis NIES-1949.</title>
        <authorList>
            <person name="Yamaguchi H."/>
            <person name="Suzuki S."/>
            <person name="Kawachi M."/>
        </authorList>
    </citation>
    <scope>NUCLEOTIDE SEQUENCE [LARGE SCALE GENOMIC DNA]</scope>
    <source>
        <strain evidence="3">NIES-1949</strain>
    </source>
</reference>
<sequence length="174" mass="20121">MKWISRVPLSIKKAKIRVKAFINKDLKACKIKGYGSTALTNHSYLEEKVSYGGIEQRWLLVESAERKKADLNKLDKKIQEELLKANKQIAKLEQEEFTDKSLTELKVKEITTKLKYHQISDPRITETNKGKTTVYRVKCKLRETGLTQKGTKVGVIHELPLRKNKVFSHILRKS</sequence>